<dbReference type="PANTHER" id="PTHR12875:SF0">
    <property type="entry name" value="GOLGI TO ER TRAFFIC PROTEIN 4 HOMOLOG"/>
    <property type="match status" value="1"/>
</dbReference>
<dbReference type="InParanoid" id="E3MCM2"/>
<dbReference type="OrthoDB" id="10252405at2759"/>
<organism evidence="4">
    <name type="scientific">Caenorhabditis remanei</name>
    <name type="common">Caenorhabditis vulgaris</name>
    <dbReference type="NCBI Taxonomy" id="31234"/>
    <lineage>
        <taxon>Eukaryota</taxon>
        <taxon>Metazoa</taxon>
        <taxon>Ecdysozoa</taxon>
        <taxon>Nematoda</taxon>
        <taxon>Chromadorea</taxon>
        <taxon>Rhabditida</taxon>
        <taxon>Rhabditina</taxon>
        <taxon>Rhabditomorpha</taxon>
        <taxon>Rhabditoidea</taxon>
        <taxon>Rhabditidae</taxon>
        <taxon>Peloderinae</taxon>
        <taxon>Caenorhabditis</taxon>
    </lineage>
</organism>
<accession>E3MCM2</accession>
<dbReference type="STRING" id="31234.E3MCM2"/>
<dbReference type="HOGENOM" id="CLU_765549_0_0_1"/>
<reference evidence="3" key="1">
    <citation type="submission" date="2007-07" db="EMBL/GenBank/DDBJ databases">
        <title>PCAP assembly of the Caenorhabditis remanei genome.</title>
        <authorList>
            <consortium name="The Caenorhabditis remanei Sequencing Consortium"/>
            <person name="Wilson R.K."/>
        </authorList>
    </citation>
    <scope>NUCLEOTIDE SEQUENCE [LARGE SCALE GENOMIC DNA]</scope>
    <source>
        <strain evidence="3">PB4641</strain>
    </source>
</reference>
<feature type="region of interest" description="Disordered" evidence="2">
    <location>
        <begin position="323"/>
        <end position="377"/>
    </location>
</feature>
<dbReference type="InterPro" id="IPR007317">
    <property type="entry name" value="GET4"/>
</dbReference>
<dbReference type="eggNOG" id="KOG3024">
    <property type="taxonomic scope" value="Eukaryota"/>
</dbReference>
<dbReference type="FunCoup" id="E3MCM2">
    <property type="interactions" value="2864"/>
</dbReference>
<dbReference type="InterPro" id="IPR011990">
    <property type="entry name" value="TPR-like_helical_dom_sf"/>
</dbReference>
<name>E3MCM2_CAERE</name>
<gene>
    <name evidence="3" type="primary">Cre-cee-1</name>
    <name evidence="3" type="ORF">CRE_20300</name>
</gene>
<keyword evidence="4" id="KW-1185">Reference proteome</keyword>
<evidence type="ECO:0000256" key="1">
    <source>
        <dbReference type="ARBA" id="ARBA00005351"/>
    </source>
</evidence>
<dbReference type="Proteomes" id="UP000008281">
    <property type="component" value="Unassembled WGS sequence"/>
</dbReference>
<evidence type="ECO:0000313" key="3">
    <source>
        <dbReference type="EMBL" id="EFO98521.1"/>
    </source>
</evidence>
<dbReference type="AlphaFoldDB" id="E3MCM2"/>
<proteinExistence type="inferred from homology"/>
<sequence length="377" mass="42954">MDSSILLRLEEFEKNKKYYDALQFYRTKVTRSFRLKSANEVALALVKHALDFFFREKQYQCAIDIATQYAECLSKNDVELEASTFELLAESVAKFANFAEIENVAGNIQQEQLLSTARCRCVDLAIQWYFSLLSSYEHFCDFRTKQKSTNQYEKKYGSAAFHALLAKKLVAVDHFDLAKNHFLLSDDSKSFALFLHNDFEKAHNKEAESDIIIVETVLQVICLDRFPFAVALFNEYVKPNKYPFAKPLLNFQHILFDVIETENQQQLSELTTSYQTELKRSYALIGYLTKIGKLYFGLRDSQCMNGGLGGLFSGLLGSQKEDETATSHITARTPAREKPASTAQPTSFNPFGAFPPSTANNAIPKKIQKVEMEEDLD</sequence>
<dbReference type="EMBL" id="DS268435">
    <property type="protein sequence ID" value="EFO98521.1"/>
    <property type="molecule type" value="Genomic_DNA"/>
</dbReference>
<dbReference type="GO" id="GO:0045048">
    <property type="term" value="P:protein insertion into ER membrane"/>
    <property type="evidence" value="ECO:0007669"/>
    <property type="project" value="InterPro"/>
</dbReference>
<dbReference type="Gene3D" id="1.25.40.10">
    <property type="entry name" value="Tetratricopeptide repeat domain"/>
    <property type="match status" value="1"/>
</dbReference>
<comment type="similarity">
    <text evidence="1">Belongs to the GET4 family.</text>
</comment>
<evidence type="ECO:0000313" key="4">
    <source>
        <dbReference type="Proteomes" id="UP000008281"/>
    </source>
</evidence>
<protein>
    <submittedName>
        <fullName evidence="3">CRE-CEE-1 protein</fullName>
    </submittedName>
</protein>
<dbReference type="OMA" id="QYQCAID"/>
<dbReference type="PANTHER" id="PTHR12875">
    <property type="entry name" value="GOLGI TO ER TRAFFIC PROTEIN 4 HOMOLOG"/>
    <property type="match status" value="1"/>
</dbReference>
<evidence type="ECO:0000256" key="2">
    <source>
        <dbReference type="SAM" id="MobiDB-lite"/>
    </source>
</evidence>
<dbReference type="Pfam" id="PF04190">
    <property type="entry name" value="GET4"/>
    <property type="match status" value="1"/>
</dbReference>
<dbReference type="GO" id="GO:0071818">
    <property type="term" value="C:BAT3 complex"/>
    <property type="evidence" value="ECO:0007669"/>
    <property type="project" value="TreeGrafter"/>
</dbReference>